<feature type="region of interest" description="Disordered" evidence="1">
    <location>
        <begin position="1"/>
        <end position="30"/>
    </location>
</feature>
<proteinExistence type="predicted"/>
<dbReference type="EMBL" id="JADEVO010000028">
    <property type="protein sequence ID" value="MBN3967314.1"/>
    <property type="molecule type" value="Genomic_DNA"/>
</dbReference>
<keyword evidence="3" id="KW-1185">Reference proteome</keyword>
<sequence>MASPSPPRIMPSFSTRASRRCRACGRKRAS</sequence>
<evidence type="ECO:0000256" key="1">
    <source>
        <dbReference type="SAM" id="MobiDB-lite"/>
    </source>
</evidence>
<dbReference type="Proteomes" id="UP000772591">
    <property type="component" value="Unassembled WGS sequence"/>
</dbReference>
<evidence type="ECO:0000313" key="3">
    <source>
        <dbReference type="Proteomes" id="UP000772591"/>
    </source>
</evidence>
<feature type="compositionally biased region" description="Basic residues" evidence="1">
    <location>
        <begin position="17"/>
        <end position="30"/>
    </location>
</feature>
<reference evidence="2 3" key="1">
    <citation type="journal article" date="2021" name="Int. J. Syst. Evol. Microbiol.">
        <title>Pseudomonas piscium sp. nov., Pseudomonas pisciculturae sp. nov., Pseudomonas mucoides sp. nov. and Pseudomonas neuropathica sp. nov. isolated from rainbow trout.</title>
        <authorList>
            <person name="Duman M."/>
            <person name="Mulet M."/>
            <person name="Altun S."/>
            <person name="Saticioglu I.B."/>
            <person name="Gomila M."/>
            <person name="Lalucat J."/>
            <person name="Garcia-Valdes E."/>
        </authorList>
    </citation>
    <scope>NUCLEOTIDE SEQUENCE [LARGE SCALE GENOMIC DNA]</scope>
    <source>
        <strain evidence="2 3">LMG 28632</strain>
    </source>
</reference>
<accession>A0ABS3AM77</accession>
<name>A0ABS3AM77_9PSED</name>
<comment type="caution">
    <text evidence="2">The sequence shown here is derived from an EMBL/GenBank/DDBJ whole genome shotgun (WGS) entry which is preliminary data.</text>
</comment>
<protein>
    <submittedName>
        <fullName evidence="2">Uncharacterized protein</fullName>
    </submittedName>
</protein>
<organism evidence="2 3">
    <name type="scientific">Pseudomonas gregormendelii</name>
    <dbReference type="NCBI Taxonomy" id="1628277"/>
    <lineage>
        <taxon>Bacteria</taxon>
        <taxon>Pseudomonadati</taxon>
        <taxon>Pseudomonadota</taxon>
        <taxon>Gammaproteobacteria</taxon>
        <taxon>Pseudomonadales</taxon>
        <taxon>Pseudomonadaceae</taxon>
        <taxon>Pseudomonas</taxon>
    </lineage>
</organism>
<evidence type="ECO:0000313" key="2">
    <source>
        <dbReference type="EMBL" id="MBN3967314.1"/>
    </source>
</evidence>
<gene>
    <name evidence="2" type="ORF">IMW75_18800</name>
</gene>